<evidence type="ECO:0008006" key="3">
    <source>
        <dbReference type="Google" id="ProtNLM"/>
    </source>
</evidence>
<dbReference type="EnsemblMetazoa" id="tetur07g08239.1">
    <property type="protein sequence ID" value="tetur07g08239.1"/>
    <property type="gene ID" value="tetur07g08239"/>
</dbReference>
<reference evidence="1" key="2">
    <citation type="submission" date="2016-04" db="UniProtKB">
        <authorList>
            <consortium name="EnsemblMetazoa"/>
        </authorList>
    </citation>
    <scope>IDENTIFICATION</scope>
</reference>
<proteinExistence type="predicted"/>
<accession>A0A158P4R3</accession>
<keyword evidence="2" id="KW-1185">Reference proteome</keyword>
<dbReference type="EMBL" id="CAEY01001886">
    <property type="status" value="NOT_ANNOTATED_CDS"/>
    <property type="molecule type" value="Genomic_DNA"/>
</dbReference>
<protein>
    <recommendedName>
        <fullName evidence="3">Ubiquitin-like protease family profile domain-containing protein</fullName>
    </recommendedName>
</protein>
<dbReference type="AlphaFoldDB" id="A0A158P4R3"/>
<dbReference type="SUPFAM" id="SSF54001">
    <property type="entry name" value="Cysteine proteinases"/>
    <property type="match status" value="1"/>
</dbReference>
<reference evidence="2" key="1">
    <citation type="submission" date="2011-08" db="EMBL/GenBank/DDBJ databases">
        <authorList>
            <person name="Rombauts S."/>
        </authorList>
    </citation>
    <scope>NUCLEOTIDE SEQUENCE</scope>
    <source>
        <strain evidence="2">London</strain>
    </source>
</reference>
<sequence length="140" mass="16287">MALTTLDIQNRLVKYKSFKGVYAIDKLPLTLFPKPFGIVINLDPSWKSGSHWTAVFIPIYGSGIYFDSYGQQPPEMIKTYLERNCKRYDYIYNVDVFQGDLSIKCGYFCISFLKSCFTGSYLPFLKCEQKHNENIINKIY</sequence>
<name>A0A158P4R3_TETUR</name>
<dbReference type="InterPro" id="IPR038765">
    <property type="entry name" value="Papain-like_cys_pep_sf"/>
</dbReference>
<dbReference type="Gene3D" id="3.40.395.10">
    <property type="entry name" value="Adenoviral Proteinase, Chain A"/>
    <property type="match status" value="1"/>
</dbReference>
<organism evidence="1 2">
    <name type="scientific">Tetranychus urticae</name>
    <name type="common">Two-spotted spider mite</name>
    <dbReference type="NCBI Taxonomy" id="32264"/>
    <lineage>
        <taxon>Eukaryota</taxon>
        <taxon>Metazoa</taxon>
        <taxon>Ecdysozoa</taxon>
        <taxon>Arthropoda</taxon>
        <taxon>Chelicerata</taxon>
        <taxon>Arachnida</taxon>
        <taxon>Acari</taxon>
        <taxon>Acariformes</taxon>
        <taxon>Trombidiformes</taxon>
        <taxon>Prostigmata</taxon>
        <taxon>Eleutherengona</taxon>
        <taxon>Raphignathae</taxon>
        <taxon>Tetranychoidea</taxon>
        <taxon>Tetranychidae</taxon>
        <taxon>Tetranychus</taxon>
    </lineage>
</organism>
<evidence type="ECO:0000313" key="2">
    <source>
        <dbReference type="Proteomes" id="UP000015104"/>
    </source>
</evidence>
<evidence type="ECO:0000313" key="1">
    <source>
        <dbReference type="EnsemblMetazoa" id="tetur07g08239.1"/>
    </source>
</evidence>
<dbReference type="Proteomes" id="UP000015104">
    <property type="component" value="Unassembled WGS sequence"/>
</dbReference>